<evidence type="ECO:0000259" key="11">
    <source>
        <dbReference type="Pfam" id="PF10290"/>
    </source>
</evidence>
<keyword evidence="13" id="KW-1185">Reference proteome</keyword>
<dbReference type="AlphaFoldDB" id="W7HMD8"/>
<feature type="domain" description="Cell wall protein YJL171C/Tos1 N-terminal" evidence="11">
    <location>
        <begin position="36"/>
        <end position="98"/>
    </location>
</feature>
<dbReference type="GO" id="GO:0071555">
    <property type="term" value="P:cell wall organization"/>
    <property type="evidence" value="ECO:0007669"/>
    <property type="project" value="UniProtKB-KW"/>
</dbReference>
<dbReference type="Pfam" id="PF10290">
    <property type="entry name" value="YJL171C_Tos1_N"/>
    <property type="match status" value="1"/>
</dbReference>
<gene>
    <name evidence="12" type="ORF">DRE_06039</name>
</gene>
<dbReference type="PANTHER" id="PTHR31737:SF2">
    <property type="entry name" value="PROTEIN TOS1"/>
    <property type="match status" value="1"/>
</dbReference>
<keyword evidence="4 9" id="KW-0732">Signal</keyword>
<dbReference type="GO" id="GO:0009277">
    <property type="term" value="C:fungal-type cell wall"/>
    <property type="evidence" value="ECO:0007669"/>
    <property type="project" value="TreeGrafter"/>
</dbReference>
<evidence type="ECO:0000313" key="12">
    <source>
        <dbReference type="EMBL" id="EWC45151.1"/>
    </source>
</evidence>
<dbReference type="OrthoDB" id="118256at2759"/>
<dbReference type="HOGENOM" id="CLU_030276_0_0_1"/>
<reference evidence="12 13" key="1">
    <citation type="submission" date="2013-05" db="EMBL/GenBank/DDBJ databases">
        <title>Drechslerella stenobrocha genome reveals carnivorous origination and mechanical trapping mechanism of predatory fungi.</title>
        <authorList>
            <person name="Liu X."/>
            <person name="Zhang W."/>
            <person name="Liu K."/>
        </authorList>
    </citation>
    <scope>NUCLEOTIDE SEQUENCE [LARGE SCALE GENOMIC DNA]</scope>
    <source>
        <strain evidence="12 13">248</strain>
    </source>
</reference>
<evidence type="ECO:0000256" key="1">
    <source>
        <dbReference type="ARBA" id="ARBA00000382"/>
    </source>
</evidence>
<evidence type="ECO:0000256" key="7">
    <source>
        <dbReference type="ARBA" id="ARBA00023316"/>
    </source>
</evidence>
<evidence type="ECO:0000256" key="2">
    <source>
        <dbReference type="ARBA" id="ARBA00006055"/>
    </source>
</evidence>
<sequence length="417" mass="45280">MPYVKAVFLGAVLAMGQLGAADYGINGGMGKAVKVMQYPGVGCTGTFKNPILSQDASGACKVDYKEHSYSGPLAPLNNQITFHVRGPIKLFNFAAYYPSDPPPREKRDLPHHHRRSHYHEHVKRKAKKVKTEVKEELVTVTKYAGPKPTGGAQKPVKGGYSATGGSGKYFKKIASYDSAKKVCDNVTFMNNKGDPQLSGDWTKCFGNSESFMSADGKSASAKPQCLAPDTLFGVNEEFSIWTGDKCSQDEIAYSGNACRKGWDGDNKVFVFKFTMPIDNSPGSNSNMPAVWSLNSLIGRTLQYPAKPEWSCWSTGCGEFDIFEVLAGEGEFSNAMTSHLHSFQGSPMKGSPNAKGGGGTPDFFKRPVTGTFTGMVSYLSDGAITIQQLDEGFDFPEYLPMDTIKKGMRKATKANVYA</sequence>
<organism evidence="12 13">
    <name type="scientific">Drechslerella stenobrocha 248</name>
    <dbReference type="NCBI Taxonomy" id="1043628"/>
    <lineage>
        <taxon>Eukaryota</taxon>
        <taxon>Fungi</taxon>
        <taxon>Dikarya</taxon>
        <taxon>Ascomycota</taxon>
        <taxon>Pezizomycotina</taxon>
        <taxon>Orbiliomycetes</taxon>
        <taxon>Orbiliales</taxon>
        <taxon>Orbiliaceae</taxon>
        <taxon>Drechslerella</taxon>
    </lineage>
</organism>
<proteinExistence type="inferred from homology"/>
<feature type="signal peptide" evidence="9">
    <location>
        <begin position="1"/>
        <end position="21"/>
    </location>
</feature>
<accession>W7HMD8</accession>
<evidence type="ECO:0000256" key="3">
    <source>
        <dbReference type="ARBA" id="ARBA00012780"/>
    </source>
</evidence>
<evidence type="ECO:0000256" key="9">
    <source>
        <dbReference type="SAM" id="SignalP"/>
    </source>
</evidence>
<keyword evidence="5" id="KW-0378">Hydrolase</keyword>
<dbReference type="EMBL" id="KI966430">
    <property type="protein sequence ID" value="EWC45151.1"/>
    <property type="molecule type" value="Genomic_DNA"/>
</dbReference>
<dbReference type="GO" id="GO:0042973">
    <property type="term" value="F:glucan endo-1,3-beta-D-glucosidase activity"/>
    <property type="evidence" value="ECO:0007669"/>
    <property type="project" value="UniProtKB-EC"/>
</dbReference>
<dbReference type="Pfam" id="PF10287">
    <property type="entry name" value="YJL171C_Tos1_C"/>
    <property type="match status" value="1"/>
</dbReference>
<name>W7HMD8_9PEZI</name>
<protein>
    <recommendedName>
        <fullName evidence="3">glucan endo-1,3-beta-D-glucosidase</fullName>
        <ecNumber evidence="3">3.2.1.39</ecNumber>
    </recommendedName>
</protein>
<evidence type="ECO:0000256" key="5">
    <source>
        <dbReference type="ARBA" id="ARBA00022801"/>
    </source>
</evidence>
<evidence type="ECO:0000256" key="6">
    <source>
        <dbReference type="ARBA" id="ARBA00023295"/>
    </source>
</evidence>
<feature type="chain" id="PRO_5004893067" description="glucan endo-1,3-beta-D-glucosidase" evidence="9">
    <location>
        <begin position="22"/>
        <end position="417"/>
    </location>
</feature>
<dbReference type="InterPro" id="IPR018807">
    <property type="entry name" value="YJL171C/Tos1_N"/>
</dbReference>
<evidence type="ECO:0000256" key="4">
    <source>
        <dbReference type="ARBA" id="ARBA00022729"/>
    </source>
</evidence>
<comment type="catalytic activity">
    <reaction evidence="1">
        <text>Hydrolysis of (1-&gt;3)-beta-D-glucosidic linkages in (1-&gt;3)-beta-D-glucans.</text>
        <dbReference type="EC" id="3.2.1.39"/>
    </reaction>
</comment>
<evidence type="ECO:0000313" key="13">
    <source>
        <dbReference type="Proteomes" id="UP000024837"/>
    </source>
</evidence>
<feature type="compositionally biased region" description="Basic residues" evidence="8">
    <location>
        <begin position="109"/>
        <end position="128"/>
    </location>
</feature>
<evidence type="ECO:0000259" key="10">
    <source>
        <dbReference type="Pfam" id="PF10287"/>
    </source>
</evidence>
<dbReference type="Proteomes" id="UP000024837">
    <property type="component" value="Unassembled WGS sequence"/>
</dbReference>
<dbReference type="EC" id="3.2.1.39" evidence="3"/>
<keyword evidence="6" id="KW-0326">Glycosidase</keyword>
<feature type="domain" description="Cell wall protein YJL171C/Tos1 C-terminal" evidence="10">
    <location>
        <begin position="170"/>
        <end position="404"/>
    </location>
</feature>
<evidence type="ECO:0000256" key="8">
    <source>
        <dbReference type="SAM" id="MobiDB-lite"/>
    </source>
</evidence>
<keyword evidence="7" id="KW-0961">Cell wall biogenesis/degradation</keyword>
<dbReference type="PANTHER" id="PTHR31737">
    <property type="entry name" value="PROTEIN TOS1"/>
    <property type="match status" value="1"/>
</dbReference>
<feature type="region of interest" description="Disordered" evidence="8">
    <location>
        <begin position="101"/>
        <end position="131"/>
    </location>
</feature>
<dbReference type="InterPro" id="IPR018805">
    <property type="entry name" value="YJL171C/Tos1_C"/>
</dbReference>
<comment type="similarity">
    <text evidence="2">Belongs to the PGA52 family.</text>
</comment>